<gene>
    <name evidence="4" type="ORF">L9G74_19705</name>
</gene>
<dbReference type="InterPro" id="IPR025392">
    <property type="entry name" value="DUF4124"/>
</dbReference>
<dbReference type="EMBL" id="JAKOGG010000026">
    <property type="protein sequence ID" value="MCS4558668.1"/>
    <property type="molecule type" value="Genomic_DNA"/>
</dbReference>
<dbReference type="RefSeq" id="WP_238898485.1">
    <property type="nucleotide sequence ID" value="NZ_JAKOGG010000026.1"/>
</dbReference>
<evidence type="ECO:0000313" key="5">
    <source>
        <dbReference type="Proteomes" id="UP001201549"/>
    </source>
</evidence>
<feature type="domain" description="DUF4124" evidence="3">
    <location>
        <begin position="12"/>
        <end position="70"/>
    </location>
</feature>
<evidence type="ECO:0000259" key="3">
    <source>
        <dbReference type="Pfam" id="PF13511"/>
    </source>
</evidence>
<protein>
    <submittedName>
        <fullName evidence="4">DUF4124 domain-containing protein</fullName>
    </submittedName>
</protein>
<evidence type="ECO:0000256" key="1">
    <source>
        <dbReference type="SAM" id="MobiDB-lite"/>
    </source>
</evidence>
<dbReference type="Proteomes" id="UP001201549">
    <property type="component" value="Unassembled WGS sequence"/>
</dbReference>
<sequence>MLKHSLLLVMLMTISLPIVQAATIYKWVDKNGVTHFSQDPPPTENQTTEQLDSAKLAPPKLGSVAPSTTAEPAPAATNPSVAEISARNAEQAKSICEQAKFQLDVLNTHRRLQRQDEATGQVIEMSEEERQQQIATQQQRIKLFCGKA</sequence>
<organism evidence="4 5">
    <name type="scientific">Shewanella electrica</name>
    <dbReference type="NCBI Taxonomy" id="515560"/>
    <lineage>
        <taxon>Bacteria</taxon>
        <taxon>Pseudomonadati</taxon>
        <taxon>Pseudomonadota</taxon>
        <taxon>Gammaproteobacteria</taxon>
        <taxon>Alteromonadales</taxon>
        <taxon>Shewanellaceae</taxon>
        <taxon>Shewanella</taxon>
    </lineage>
</organism>
<name>A0ABT2FQZ6_9GAMM</name>
<reference evidence="5" key="2">
    <citation type="submission" date="2023-07" db="EMBL/GenBank/DDBJ databases">
        <title>Shewanella mangrovi sp. nov., an acetaldehyde- degrading bacterium isolated from mangrove sediment.</title>
        <authorList>
            <person name="Liu Y."/>
        </authorList>
    </citation>
    <scope>NUCLEOTIDE SEQUENCE [LARGE SCALE GENOMIC DNA]</scope>
    <source>
        <strain evidence="5">C32</strain>
    </source>
</reference>
<proteinExistence type="predicted"/>
<feature type="region of interest" description="Disordered" evidence="1">
    <location>
        <begin position="35"/>
        <end position="82"/>
    </location>
</feature>
<comment type="caution">
    <text evidence="4">The sequence shown here is derived from an EMBL/GenBank/DDBJ whole genome shotgun (WGS) entry which is preliminary data.</text>
</comment>
<feature type="chain" id="PRO_5046939956" evidence="2">
    <location>
        <begin position="22"/>
        <end position="148"/>
    </location>
</feature>
<keyword evidence="5" id="KW-1185">Reference proteome</keyword>
<evidence type="ECO:0000313" key="4">
    <source>
        <dbReference type="EMBL" id="MCS4558668.1"/>
    </source>
</evidence>
<feature type="signal peptide" evidence="2">
    <location>
        <begin position="1"/>
        <end position="21"/>
    </location>
</feature>
<feature type="compositionally biased region" description="Low complexity" evidence="1">
    <location>
        <begin position="63"/>
        <end position="80"/>
    </location>
</feature>
<evidence type="ECO:0000256" key="2">
    <source>
        <dbReference type="SAM" id="SignalP"/>
    </source>
</evidence>
<dbReference type="Pfam" id="PF13511">
    <property type="entry name" value="DUF4124"/>
    <property type="match status" value="1"/>
</dbReference>
<reference evidence="4 5" key="1">
    <citation type="submission" date="2022-02" db="EMBL/GenBank/DDBJ databases">
        <authorList>
            <person name="Zhuang L."/>
        </authorList>
    </citation>
    <scope>NUCLEOTIDE SEQUENCE [LARGE SCALE GENOMIC DNA]</scope>
    <source>
        <strain evidence="4 5">C32</strain>
    </source>
</reference>
<keyword evidence="2" id="KW-0732">Signal</keyword>
<accession>A0ABT2FQZ6</accession>